<dbReference type="InterPro" id="IPR050712">
    <property type="entry name" value="NAD(P)H-dep_reductase"/>
</dbReference>
<dbReference type="InterPro" id="IPR005025">
    <property type="entry name" value="FMN_Rdtase-like_dom"/>
</dbReference>
<dbReference type="PANTHER" id="PTHR30543">
    <property type="entry name" value="CHROMATE REDUCTASE"/>
    <property type="match status" value="1"/>
</dbReference>
<dbReference type="Proteomes" id="UP001500443">
    <property type="component" value="Unassembled WGS sequence"/>
</dbReference>
<dbReference type="Gene3D" id="3.40.50.360">
    <property type="match status" value="1"/>
</dbReference>
<keyword evidence="3" id="KW-1185">Reference proteome</keyword>
<protein>
    <submittedName>
        <fullName evidence="2">NAD(P)H-dependent oxidoreductase</fullName>
    </submittedName>
</protein>
<organism evidence="2 3">
    <name type="scientific">Streptomyces synnematoformans</name>
    <dbReference type="NCBI Taxonomy" id="415721"/>
    <lineage>
        <taxon>Bacteria</taxon>
        <taxon>Bacillati</taxon>
        <taxon>Actinomycetota</taxon>
        <taxon>Actinomycetes</taxon>
        <taxon>Kitasatosporales</taxon>
        <taxon>Streptomycetaceae</taxon>
        <taxon>Streptomyces</taxon>
    </lineage>
</organism>
<proteinExistence type="predicted"/>
<evidence type="ECO:0000259" key="1">
    <source>
        <dbReference type="Pfam" id="PF03358"/>
    </source>
</evidence>
<evidence type="ECO:0000313" key="3">
    <source>
        <dbReference type="Proteomes" id="UP001500443"/>
    </source>
</evidence>
<dbReference type="InterPro" id="IPR029039">
    <property type="entry name" value="Flavoprotein-like_sf"/>
</dbReference>
<dbReference type="RefSeq" id="WP_344289154.1">
    <property type="nucleotide sequence ID" value="NZ_BAAAPF010000031.1"/>
</dbReference>
<gene>
    <name evidence="2" type="ORF">GCM10009802_16600</name>
</gene>
<dbReference type="PANTHER" id="PTHR30543:SF21">
    <property type="entry name" value="NAD(P)H-DEPENDENT FMN REDUCTASE LOT6"/>
    <property type="match status" value="1"/>
</dbReference>
<accession>A0ABN2XU97</accession>
<reference evidence="2 3" key="1">
    <citation type="journal article" date="2019" name="Int. J. Syst. Evol. Microbiol.">
        <title>The Global Catalogue of Microorganisms (GCM) 10K type strain sequencing project: providing services to taxonomists for standard genome sequencing and annotation.</title>
        <authorList>
            <consortium name="The Broad Institute Genomics Platform"/>
            <consortium name="The Broad Institute Genome Sequencing Center for Infectious Disease"/>
            <person name="Wu L."/>
            <person name="Ma J."/>
        </authorList>
    </citation>
    <scope>NUCLEOTIDE SEQUENCE [LARGE SCALE GENOMIC DNA]</scope>
    <source>
        <strain evidence="2 3">JCM 15481</strain>
    </source>
</reference>
<dbReference type="Pfam" id="PF03358">
    <property type="entry name" value="FMN_red"/>
    <property type="match status" value="1"/>
</dbReference>
<feature type="domain" description="NADPH-dependent FMN reductase-like" evidence="1">
    <location>
        <begin position="41"/>
        <end position="160"/>
    </location>
</feature>
<name>A0ABN2XU97_9ACTN</name>
<comment type="caution">
    <text evidence="2">The sequence shown here is derived from an EMBL/GenBank/DDBJ whole genome shotgun (WGS) entry which is preliminary data.</text>
</comment>
<dbReference type="EMBL" id="BAAAPF010000031">
    <property type="protein sequence ID" value="GAA2116243.1"/>
    <property type="molecule type" value="Genomic_DNA"/>
</dbReference>
<dbReference type="SUPFAM" id="SSF52218">
    <property type="entry name" value="Flavoproteins"/>
    <property type="match status" value="1"/>
</dbReference>
<evidence type="ECO:0000313" key="2">
    <source>
        <dbReference type="EMBL" id="GAA2116243.1"/>
    </source>
</evidence>
<sequence length="210" mass="22587">MRNGESGERGALGPHGTTRAPEPLRVACILDGTADAECRPPAVVPWLDGLAGERGDLALSVVDLAHYDLPPRYAGHPAGQLHSFTGELARAEGFVVVTPECNRSFPPQLKQAIDLSYDEWHAKPVGFVSYGFGCDGVHAVEQLRSVFTELHTVTVRDAVGMDLRLTDEKFPAGGSIYSDGLVRAAGALLDQLTWWGLALREARAARPYVA</sequence>